<organism evidence="2 3">
    <name type="scientific">Nepenthes gracilis</name>
    <name type="common">Slender pitcher plant</name>
    <dbReference type="NCBI Taxonomy" id="150966"/>
    <lineage>
        <taxon>Eukaryota</taxon>
        <taxon>Viridiplantae</taxon>
        <taxon>Streptophyta</taxon>
        <taxon>Embryophyta</taxon>
        <taxon>Tracheophyta</taxon>
        <taxon>Spermatophyta</taxon>
        <taxon>Magnoliopsida</taxon>
        <taxon>eudicotyledons</taxon>
        <taxon>Gunneridae</taxon>
        <taxon>Pentapetalae</taxon>
        <taxon>Caryophyllales</taxon>
        <taxon>Nepenthaceae</taxon>
        <taxon>Nepenthes</taxon>
    </lineage>
</organism>
<comment type="caution">
    <text evidence="2">The sequence shown here is derived from an EMBL/GenBank/DDBJ whole genome shotgun (WGS) entry which is preliminary data.</text>
</comment>
<protein>
    <submittedName>
        <fullName evidence="2">Uncharacterized protein</fullName>
    </submittedName>
</protein>
<keyword evidence="1" id="KW-1133">Transmembrane helix</keyword>
<evidence type="ECO:0000313" key="2">
    <source>
        <dbReference type="EMBL" id="GMH18605.1"/>
    </source>
</evidence>
<keyword evidence="3" id="KW-1185">Reference proteome</keyword>
<keyword evidence="1" id="KW-0472">Membrane</keyword>
<name>A0AAD3SVC5_NEPGR</name>
<evidence type="ECO:0000313" key="3">
    <source>
        <dbReference type="Proteomes" id="UP001279734"/>
    </source>
</evidence>
<accession>A0AAD3SVC5</accession>
<dbReference type="EMBL" id="BSYO01000019">
    <property type="protein sequence ID" value="GMH18605.1"/>
    <property type="molecule type" value="Genomic_DNA"/>
</dbReference>
<gene>
    <name evidence="2" type="ORF">Nepgr_020446</name>
</gene>
<keyword evidence="1" id="KW-0812">Transmembrane</keyword>
<dbReference type="Proteomes" id="UP001279734">
    <property type="component" value="Unassembled WGS sequence"/>
</dbReference>
<dbReference type="AlphaFoldDB" id="A0AAD3SVC5"/>
<reference evidence="2" key="1">
    <citation type="submission" date="2023-05" db="EMBL/GenBank/DDBJ databases">
        <title>Nepenthes gracilis genome sequencing.</title>
        <authorList>
            <person name="Fukushima K."/>
        </authorList>
    </citation>
    <scope>NUCLEOTIDE SEQUENCE</scope>
    <source>
        <strain evidence="2">SING2019-196</strain>
    </source>
</reference>
<feature type="transmembrane region" description="Helical" evidence="1">
    <location>
        <begin position="12"/>
        <end position="33"/>
    </location>
</feature>
<evidence type="ECO:0000256" key="1">
    <source>
        <dbReference type="SAM" id="Phobius"/>
    </source>
</evidence>
<sequence length="105" mass="11859">MLDTEDSCSWLVIWLVMLLLTITAKMPPLWFGYSKVSAAGFIYDIMRSWVGFLLHVAVEGADDVLGLSLFVELIEFHVQIHGPLDSASMKTMVFTDLHPYSPLLR</sequence>
<proteinExistence type="predicted"/>